<dbReference type="InterPro" id="IPR016039">
    <property type="entry name" value="Thiolase-like"/>
</dbReference>
<dbReference type="Gene3D" id="3.40.47.10">
    <property type="match status" value="2"/>
</dbReference>
<dbReference type="Proteomes" id="UP001500893">
    <property type="component" value="Unassembled WGS sequence"/>
</dbReference>
<evidence type="ECO:0000313" key="2">
    <source>
        <dbReference type="Proteomes" id="UP001500893"/>
    </source>
</evidence>
<evidence type="ECO:0000313" key="1">
    <source>
        <dbReference type="EMBL" id="GAA3151805.1"/>
    </source>
</evidence>
<comment type="caution">
    <text evidence="1">The sequence shown here is derived from an EMBL/GenBank/DDBJ whole genome shotgun (WGS) entry which is preliminary data.</text>
</comment>
<protein>
    <submittedName>
        <fullName evidence="1">Uncharacterized protein</fullName>
    </submittedName>
</protein>
<name>A0ABP6NLF9_9ACTN</name>
<sequence length="299" mass="32189">MGSFACVFGDLERSPEDIPGFAALWQAAAPDTAFDAMGCGTFRTMSGPVEKYVVESVRQTLEGHAVRPEDVTHLVLATSDACLRTLGRDCAVTVLDALGMTRCVPVVLSFQQCCSSLAALRYGWELFSDEDVRNVVLVSLDFTPDDGDRVKSFALFGDAVASCLISRDAGGPLRLASATVKVDHSGLMGRDSFVSRQKVAQAAFAKVFQESGERLDDVTRVFPTNLFQPVTLFNATIAGVPRDKLHFADTLRAYGHCGNSDWMINLVDHVEAVGMRTGEKYLAQASAPGFFACGLLVAT</sequence>
<accession>A0ABP6NLF9</accession>
<reference evidence="2" key="1">
    <citation type="journal article" date="2019" name="Int. J. Syst. Evol. Microbiol.">
        <title>The Global Catalogue of Microorganisms (GCM) 10K type strain sequencing project: providing services to taxonomists for standard genome sequencing and annotation.</title>
        <authorList>
            <consortium name="The Broad Institute Genomics Platform"/>
            <consortium name="The Broad Institute Genome Sequencing Center for Infectious Disease"/>
            <person name="Wu L."/>
            <person name="Ma J."/>
        </authorList>
    </citation>
    <scope>NUCLEOTIDE SEQUENCE [LARGE SCALE GENOMIC DNA]</scope>
    <source>
        <strain evidence="2">JCM 11574</strain>
    </source>
</reference>
<dbReference type="EMBL" id="BAAAVM010000064">
    <property type="protein sequence ID" value="GAA3151805.1"/>
    <property type="molecule type" value="Genomic_DNA"/>
</dbReference>
<proteinExistence type="predicted"/>
<organism evidence="1 2">
    <name type="scientific">Streptomyces rameus</name>
    <dbReference type="NCBI Taxonomy" id="68261"/>
    <lineage>
        <taxon>Bacteria</taxon>
        <taxon>Bacillati</taxon>
        <taxon>Actinomycetota</taxon>
        <taxon>Actinomycetes</taxon>
        <taxon>Kitasatosporales</taxon>
        <taxon>Streptomycetaceae</taxon>
        <taxon>Streptomyces</taxon>
    </lineage>
</organism>
<dbReference type="SUPFAM" id="SSF53901">
    <property type="entry name" value="Thiolase-like"/>
    <property type="match status" value="1"/>
</dbReference>
<keyword evidence="2" id="KW-1185">Reference proteome</keyword>
<gene>
    <name evidence="1" type="ORF">GCM10010521_44390</name>
</gene>